<feature type="domain" description="TIR" evidence="2">
    <location>
        <begin position="145"/>
        <end position="275"/>
    </location>
</feature>
<evidence type="ECO:0000256" key="1">
    <source>
        <dbReference type="SAM" id="MobiDB-lite"/>
    </source>
</evidence>
<reference evidence="4" key="1">
    <citation type="submission" date="2021-02" db="EMBL/GenBank/DDBJ databases">
        <authorList>
            <person name="Nowell W R."/>
        </authorList>
    </citation>
    <scope>NUCLEOTIDE SEQUENCE</scope>
</reference>
<feature type="region of interest" description="Disordered" evidence="1">
    <location>
        <begin position="1"/>
        <end position="25"/>
    </location>
</feature>
<feature type="region of interest" description="Disordered" evidence="1">
    <location>
        <begin position="99"/>
        <end position="127"/>
    </location>
</feature>
<proteinExistence type="predicted"/>
<dbReference type="Proteomes" id="UP000663868">
    <property type="component" value="Unassembled WGS sequence"/>
</dbReference>
<feature type="compositionally biased region" description="Basic residues" evidence="1">
    <location>
        <begin position="48"/>
        <end position="60"/>
    </location>
</feature>
<dbReference type="EMBL" id="CAJOBB010000054">
    <property type="protein sequence ID" value="CAF3535016.1"/>
    <property type="molecule type" value="Genomic_DNA"/>
</dbReference>
<protein>
    <recommendedName>
        <fullName evidence="2">TIR domain-containing protein</fullName>
    </recommendedName>
</protein>
<feature type="compositionally biased region" description="Polar residues" evidence="1">
    <location>
        <begin position="104"/>
        <end position="114"/>
    </location>
</feature>
<dbReference type="EMBL" id="CAJNOE010000330">
    <property type="protein sequence ID" value="CAF1153073.1"/>
    <property type="molecule type" value="Genomic_DNA"/>
</dbReference>
<evidence type="ECO:0000259" key="2">
    <source>
        <dbReference type="Pfam" id="PF13676"/>
    </source>
</evidence>
<dbReference type="SUPFAM" id="SSF52200">
    <property type="entry name" value="Toll/Interleukin receptor TIR domain"/>
    <property type="match status" value="1"/>
</dbReference>
<feature type="region of interest" description="Disordered" evidence="1">
    <location>
        <begin position="48"/>
        <end position="81"/>
    </location>
</feature>
<evidence type="ECO:0000313" key="5">
    <source>
        <dbReference type="Proteomes" id="UP000663868"/>
    </source>
</evidence>
<dbReference type="GO" id="GO:0007165">
    <property type="term" value="P:signal transduction"/>
    <property type="evidence" value="ECO:0007669"/>
    <property type="project" value="InterPro"/>
</dbReference>
<evidence type="ECO:0000313" key="3">
    <source>
        <dbReference type="EMBL" id="CAF1153073.1"/>
    </source>
</evidence>
<dbReference type="InterPro" id="IPR035897">
    <property type="entry name" value="Toll_tir_struct_dom_sf"/>
</dbReference>
<sequence length="292" mass="33980">MSDNEEQNESIVQSSTSAYRNSDHRRVRRRYYQWPKRHHSVLRKRCILPRGNRRNIRSSRRQSTNLPPEIIHASTQTDITSETEQEIYPDDLSSISIESRENQSDPTESVNEQALTRPVTPATLPSSPISSQARFNFVTENPMKVAVSYAGETESRVTVISKLIHDKLSTPESPFPVFYAPNFQDELAGFNGMKKLLKIYRKASLVVVFLSTTYHTSPFCEEEWRTIRNRFIYAEKEEERKRLLFVKLTDYNAEELNLVSDDFYIDGLKMNDQQVADLIVSRWRKLEKPAIQ</sequence>
<gene>
    <name evidence="3" type="ORF">IZO911_LOCUS25884</name>
    <name evidence="4" type="ORF">KXQ929_LOCUS1872</name>
</gene>
<accession>A0A818J1F8</accession>
<dbReference type="AlphaFoldDB" id="A0A818J1F8"/>
<organism evidence="4 5">
    <name type="scientific">Adineta steineri</name>
    <dbReference type="NCBI Taxonomy" id="433720"/>
    <lineage>
        <taxon>Eukaryota</taxon>
        <taxon>Metazoa</taxon>
        <taxon>Spiralia</taxon>
        <taxon>Gnathifera</taxon>
        <taxon>Rotifera</taxon>
        <taxon>Eurotatoria</taxon>
        <taxon>Bdelloidea</taxon>
        <taxon>Adinetida</taxon>
        <taxon>Adinetidae</taxon>
        <taxon>Adineta</taxon>
    </lineage>
</organism>
<feature type="compositionally biased region" description="Polar residues" evidence="1">
    <location>
        <begin position="9"/>
        <end position="20"/>
    </location>
</feature>
<dbReference type="Proteomes" id="UP000663860">
    <property type="component" value="Unassembled WGS sequence"/>
</dbReference>
<dbReference type="Pfam" id="PF13676">
    <property type="entry name" value="TIR_2"/>
    <property type="match status" value="1"/>
</dbReference>
<name>A0A818J1F8_9BILA</name>
<dbReference type="InterPro" id="IPR000157">
    <property type="entry name" value="TIR_dom"/>
</dbReference>
<comment type="caution">
    <text evidence="4">The sequence shown here is derived from an EMBL/GenBank/DDBJ whole genome shotgun (WGS) entry which is preliminary data.</text>
</comment>
<evidence type="ECO:0000313" key="4">
    <source>
        <dbReference type="EMBL" id="CAF3535016.1"/>
    </source>
</evidence>
<dbReference type="Gene3D" id="3.40.50.10140">
    <property type="entry name" value="Toll/interleukin-1 receptor homology (TIR) domain"/>
    <property type="match status" value="1"/>
</dbReference>